<dbReference type="InterPro" id="IPR051532">
    <property type="entry name" value="Ester_Hydrolysis_Enzymes"/>
</dbReference>
<gene>
    <name evidence="2" type="ORF">J5X75_13950</name>
</gene>
<dbReference type="Proteomes" id="UP000679690">
    <property type="component" value="Unassembled WGS sequence"/>
</dbReference>
<keyword evidence="3" id="KW-1185">Reference proteome</keyword>
<comment type="caution">
    <text evidence="2">The sequence shown here is derived from an EMBL/GenBank/DDBJ whole genome shotgun (WGS) entry which is preliminary data.</text>
</comment>
<dbReference type="Pfam" id="PF13472">
    <property type="entry name" value="Lipase_GDSL_2"/>
    <property type="match status" value="1"/>
</dbReference>
<dbReference type="EMBL" id="JAGFNS010000008">
    <property type="protein sequence ID" value="MBO3738625.1"/>
    <property type="molecule type" value="Genomic_DNA"/>
</dbReference>
<keyword evidence="2" id="KW-0378">Hydrolase</keyword>
<evidence type="ECO:0000259" key="1">
    <source>
        <dbReference type="Pfam" id="PF13472"/>
    </source>
</evidence>
<dbReference type="GO" id="GO:0016787">
    <property type="term" value="F:hydrolase activity"/>
    <property type="evidence" value="ECO:0007669"/>
    <property type="project" value="UniProtKB-KW"/>
</dbReference>
<name>A0ABS3UIM8_9ACTN</name>
<dbReference type="PANTHER" id="PTHR30383:SF5">
    <property type="entry name" value="SGNH HYDROLASE-TYPE ESTERASE DOMAIN-CONTAINING PROTEIN"/>
    <property type="match status" value="1"/>
</dbReference>
<dbReference type="CDD" id="cd01836">
    <property type="entry name" value="FeeA_FeeB_like"/>
    <property type="match status" value="1"/>
</dbReference>
<evidence type="ECO:0000313" key="2">
    <source>
        <dbReference type="EMBL" id="MBO3738625.1"/>
    </source>
</evidence>
<dbReference type="Gene3D" id="3.40.50.1110">
    <property type="entry name" value="SGNH hydrolase"/>
    <property type="match status" value="1"/>
</dbReference>
<organism evidence="2 3">
    <name type="scientific">Actinoplanes flavus</name>
    <dbReference type="NCBI Taxonomy" id="2820290"/>
    <lineage>
        <taxon>Bacteria</taxon>
        <taxon>Bacillati</taxon>
        <taxon>Actinomycetota</taxon>
        <taxon>Actinomycetes</taxon>
        <taxon>Micromonosporales</taxon>
        <taxon>Micromonosporaceae</taxon>
        <taxon>Actinoplanes</taxon>
    </lineage>
</organism>
<sequence>MNPVRFPVVAAQGLWLRSTLGLASAPGGGVSGTAPGSAGTPLRLAVLGDSTAVGCGVTGDDEAFAAAFAREIAARTGQPVDWQVVGQFGATSRRIRYRLVPRLGDELDVVVLLAGTNDVMARRGPALWREDLSGILTDLADRAGRVAVAGIPPFARFPAIPATLARYLGERADALNAVSQQVCERDPERTTYLAPPDGTPPPEFFGADRFHPSALGYRLWAQDLAARFVPAPRLSD</sequence>
<feature type="domain" description="SGNH hydrolase-type esterase" evidence="1">
    <location>
        <begin position="46"/>
        <end position="219"/>
    </location>
</feature>
<dbReference type="RefSeq" id="WP_208467789.1">
    <property type="nucleotide sequence ID" value="NZ_JAGFNS010000008.1"/>
</dbReference>
<accession>A0ABS3UIM8</accession>
<proteinExistence type="predicted"/>
<dbReference type="PANTHER" id="PTHR30383">
    <property type="entry name" value="THIOESTERASE 1/PROTEASE 1/LYSOPHOSPHOLIPASE L1"/>
    <property type="match status" value="1"/>
</dbReference>
<reference evidence="2 3" key="1">
    <citation type="submission" date="2021-03" db="EMBL/GenBank/DDBJ databases">
        <title>Actinoplanes flavus sp. nov., a novel actinomycete isolated from Coconut Palm rhizosphere soil.</title>
        <authorList>
            <person name="Luo X."/>
        </authorList>
    </citation>
    <scope>NUCLEOTIDE SEQUENCE [LARGE SCALE GENOMIC DNA]</scope>
    <source>
        <strain evidence="2 3">NEAU-H7</strain>
    </source>
</reference>
<dbReference type="InterPro" id="IPR036514">
    <property type="entry name" value="SGNH_hydro_sf"/>
</dbReference>
<protein>
    <submittedName>
        <fullName evidence="2">SGNH/GDSL hydrolase family protein</fullName>
    </submittedName>
</protein>
<evidence type="ECO:0000313" key="3">
    <source>
        <dbReference type="Proteomes" id="UP000679690"/>
    </source>
</evidence>
<dbReference type="SUPFAM" id="SSF52266">
    <property type="entry name" value="SGNH hydrolase"/>
    <property type="match status" value="1"/>
</dbReference>
<dbReference type="InterPro" id="IPR013830">
    <property type="entry name" value="SGNH_hydro"/>
</dbReference>